<dbReference type="GeneID" id="105039446"/>
<dbReference type="Gene3D" id="1.10.580.10">
    <property type="entry name" value="Citrate Synthase, domain 1"/>
    <property type="match status" value="1"/>
</dbReference>
<dbReference type="PANTHER" id="PTHR11739">
    <property type="entry name" value="CITRATE SYNTHASE"/>
    <property type="match status" value="1"/>
</dbReference>
<dbReference type="InterPro" id="IPR019810">
    <property type="entry name" value="Citrate_synthase_AS"/>
</dbReference>
<evidence type="ECO:0000313" key="6">
    <source>
        <dbReference type="RefSeq" id="XP_010913892.1"/>
    </source>
</evidence>
<proteinExistence type="inferred from homology"/>
<name>A0A6I9QQY6_ELAGV</name>
<evidence type="ECO:0000256" key="2">
    <source>
        <dbReference type="ARBA" id="ARBA00022679"/>
    </source>
</evidence>
<dbReference type="GO" id="GO:0005759">
    <property type="term" value="C:mitochondrial matrix"/>
    <property type="evidence" value="ECO:0007669"/>
    <property type="project" value="TreeGrafter"/>
</dbReference>
<dbReference type="Gene3D" id="1.10.230.10">
    <property type="entry name" value="Cytochrome P450-Terp, domain 2"/>
    <property type="match status" value="1"/>
</dbReference>
<gene>
    <name evidence="6" type="primary">LOC105039446</name>
</gene>
<comment type="similarity">
    <text evidence="1 4">Belongs to the citrate synthase family.</text>
</comment>
<dbReference type="NCBIfam" id="TIGR01793">
    <property type="entry name" value="cit_synth_euk"/>
    <property type="match status" value="1"/>
</dbReference>
<evidence type="ECO:0000256" key="1">
    <source>
        <dbReference type="ARBA" id="ARBA00010566"/>
    </source>
</evidence>
<dbReference type="GO" id="GO:0005975">
    <property type="term" value="P:carbohydrate metabolic process"/>
    <property type="evidence" value="ECO:0007669"/>
    <property type="project" value="TreeGrafter"/>
</dbReference>
<dbReference type="InParanoid" id="A0A6I9QQY6"/>
<protein>
    <recommendedName>
        <fullName evidence="4">Citrate synthase</fullName>
    </recommendedName>
</protein>
<evidence type="ECO:0000256" key="4">
    <source>
        <dbReference type="RuleBase" id="RU000441"/>
    </source>
</evidence>
<dbReference type="AlphaFoldDB" id="A0A6I9QQY6"/>
<dbReference type="GO" id="GO:0006099">
    <property type="term" value="P:tricarboxylic acid cycle"/>
    <property type="evidence" value="ECO:0007669"/>
    <property type="project" value="InterPro"/>
</dbReference>
<evidence type="ECO:0000313" key="5">
    <source>
        <dbReference type="Proteomes" id="UP000504607"/>
    </source>
</evidence>
<dbReference type="InterPro" id="IPR010109">
    <property type="entry name" value="Citrate_synthase_euk"/>
</dbReference>
<dbReference type="InterPro" id="IPR016142">
    <property type="entry name" value="Citrate_synth-like_lrg_a-sub"/>
</dbReference>
<dbReference type="Proteomes" id="UP000504607">
    <property type="component" value="Chromosome 2"/>
</dbReference>
<dbReference type="SUPFAM" id="SSF48256">
    <property type="entry name" value="Citrate synthase"/>
    <property type="match status" value="1"/>
</dbReference>
<reference evidence="6" key="1">
    <citation type="submission" date="2025-08" db="UniProtKB">
        <authorList>
            <consortium name="RefSeq"/>
        </authorList>
    </citation>
    <scope>IDENTIFICATION</scope>
</reference>
<feature type="active site" evidence="3">
    <location>
        <position position="307"/>
    </location>
</feature>
<dbReference type="InterPro" id="IPR002020">
    <property type="entry name" value="Citrate_synthase"/>
</dbReference>
<dbReference type="PRINTS" id="PR00143">
    <property type="entry name" value="CITRTSNTHASE"/>
</dbReference>
<organism evidence="5 6">
    <name type="scientific">Elaeis guineensis var. tenera</name>
    <name type="common">Oil palm</name>
    <dbReference type="NCBI Taxonomy" id="51953"/>
    <lineage>
        <taxon>Eukaryota</taxon>
        <taxon>Viridiplantae</taxon>
        <taxon>Streptophyta</taxon>
        <taxon>Embryophyta</taxon>
        <taxon>Tracheophyta</taxon>
        <taxon>Spermatophyta</taxon>
        <taxon>Magnoliopsida</taxon>
        <taxon>Liliopsida</taxon>
        <taxon>Arecaceae</taxon>
        <taxon>Arecoideae</taxon>
        <taxon>Cocoseae</taxon>
        <taxon>Elaeidinae</taxon>
        <taxon>Elaeis</taxon>
    </lineage>
</organism>
<feature type="active site" evidence="3">
    <location>
        <position position="353"/>
    </location>
</feature>
<dbReference type="KEGG" id="egu:105039446"/>
<dbReference type="NCBIfam" id="NF007128">
    <property type="entry name" value="PRK09569.1"/>
    <property type="match status" value="1"/>
</dbReference>
<dbReference type="GO" id="GO:0006101">
    <property type="term" value="P:citrate metabolic process"/>
    <property type="evidence" value="ECO:0007669"/>
    <property type="project" value="InterPro"/>
</dbReference>
<keyword evidence="5" id="KW-1185">Reference proteome</keyword>
<dbReference type="OrthoDB" id="8017587at2759"/>
<feature type="active site" evidence="3">
    <location>
        <position position="408"/>
    </location>
</feature>
<dbReference type="GO" id="GO:0046912">
    <property type="term" value="F:acyltransferase activity, acyl groups converted into alkyl on transfer"/>
    <property type="evidence" value="ECO:0007669"/>
    <property type="project" value="InterPro"/>
</dbReference>
<accession>A0A6I9QQY6</accession>
<dbReference type="RefSeq" id="XP_010913892.1">
    <property type="nucleotide sequence ID" value="XM_010915590.3"/>
</dbReference>
<dbReference type="FunFam" id="1.10.580.10:FF:000001">
    <property type="entry name" value="Citrate synthase"/>
    <property type="match status" value="1"/>
</dbReference>
<dbReference type="PROSITE" id="PS00480">
    <property type="entry name" value="CITRATE_SYNTHASE"/>
    <property type="match status" value="1"/>
</dbReference>
<dbReference type="Pfam" id="PF00285">
    <property type="entry name" value="Citrate_synt"/>
    <property type="match status" value="1"/>
</dbReference>
<dbReference type="InterPro" id="IPR016143">
    <property type="entry name" value="Citrate_synth-like_sm_a-sub"/>
</dbReference>
<sequence length="470" mass="52314">MVFFRSVAVLSKLRSRLGQQSTSLGSVRWLQIQSASHHDLHSQLKDLIPEQQERSKKLKAENGKVQLGNITVDMVIGGMRGMTGLLWETSLLDPDEGIRFRGLPIPECQKLLPAASPGGEPLPEGLLWLLLTGKVPSKQQVDALSKELHSRSKVPDHVYKAINALPPTAHPMTQFTTGVMALQVESEFQKAYDKGLSKAKFWEPTYEDSMNLIARLPVVASFVYRRIYKEGQIIPADSSLDYGANFSHMLGYDDPKMMELMRLYVTIHSDHEGGNVSAHTAHLVGSALSDPYLSFAAALNGLAGPLHGLANQEVLLWIKSLVEECGENITTEQLKDYIWMTLNSGKVVPGYGHGVLRKTDPRYTCQREFALKHLPDDPLFQLVSKLYEVVPPILTELGKVKNPWPNVDAHSGVLLNHFGLSEARYYTVLFGVSRSIGIGSQLIWDRALGLPLERPKSVTMEWLENYKKAA</sequence>
<dbReference type="PANTHER" id="PTHR11739:SF8">
    <property type="entry name" value="CITRATE SYNTHASE, MITOCHONDRIAL"/>
    <property type="match status" value="1"/>
</dbReference>
<evidence type="ECO:0000256" key="3">
    <source>
        <dbReference type="PIRSR" id="PIRSR610109-1"/>
    </source>
</evidence>
<dbReference type="FunCoup" id="A0A6I9QQY6">
    <property type="interactions" value="3502"/>
</dbReference>
<keyword evidence="2 4" id="KW-0808">Transferase</keyword>
<dbReference type="FunFam" id="1.10.230.10:FF:000001">
    <property type="entry name" value="Citrate synthase"/>
    <property type="match status" value="1"/>
</dbReference>
<dbReference type="InterPro" id="IPR036969">
    <property type="entry name" value="Citrate_synthase_sf"/>
</dbReference>